<proteinExistence type="predicted"/>
<keyword evidence="4" id="KW-0408">Iron</keyword>
<dbReference type="Pfam" id="PF04055">
    <property type="entry name" value="Radical_SAM"/>
    <property type="match status" value="1"/>
</dbReference>
<evidence type="ECO:0000256" key="2">
    <source>
        <dbReference type="ARBA" id="ARBA00022691"/>
    </source>
</evidence>
<evidence type="ECO:0000259" key="6">
    <source>
        <dbReference type="PROSITE" id="PS51332"/>
    </source>
</evidence>
<dbReference type="SFLD" id="SFLDS00029">
    <property type="entry name" value="Radical_SAM"/>
    <property type="match status" value="1"/>
</dbReference>
<dbReference type="InterPro" id="IPR006158">
    <property type="entry name" value="Cobalamin-bd"/>
</dbReference>
<dbReference type="Gene3D" id="3.40.50.280">
    <property type="entry name" value="Cobalamin-binding domain"/>
    <property type="match status" value="1"/>
</dbReference>
<protein>
    <submittedName>
        <fullName evidence="8">Radical SAM protein</fullName>
    </submittedName>
</protein>
<dbReference type="InterPro" id="IPR051198">
    <property type="entry name" value="BchE-like"/>
</dbReference>
<organism evidence="8">
    <name type="scientific">Desulfobacca acetoxidans</name>
    <dbReference type="NCBI Taxonomy" id="60893"/>
    <lineage>
        <taxon>Bacteria</taxon>
        <taxon>Pseudomonadati</taxon>
        <taxon>Thermodesulfobacteriota</taxon>
        <taxon>Desulfobaccia</taxon>
        <taxon>Desulfobaccales</taxon>
        <taxon>Desulfobaccaceae</taxon>
        <taxon>Desulfobacca</taxon>
    </lineage>
</organism>
<comment type="cofactor">
    <cofactor evidence="1">
        <name>[4Fe-4S] cluster</name>
        <dbReference type="ChEBI" id="CHEBI:49883"/>
    </cofactor>
</comment>
<evidence type="ECO:0000256" key="3">
    <source>
        <dbReference type="ARBA" id="ARBA00022723"/>
    </source>
</evidence>
<feature type="domain" description="Radical SAM core" evidence="7">
    <location>
        <begin position="219"/>
        <end position="439"/>
    </location>
</feature>
<comment type="caution">
    <text evidence="8">The sequence shown here is derived from an EMBL/GenBank/DDBJ whole genome shotgun (WGS) entry which is preliminary data.</text>
</comment>
<dbReference type="GO" id="GO:0003824">
    <property type="term" value="F:catalytic activity"/>
    <property type="evidence" value="ECO:0007669"/>
    <property type="project" value="InterPro"/>
</dbReference>
<dbReference type="GO" id="GO:0031419">
    <property type="term" value="F:cobalamin binding"/>
    <property type="evidence" value="ECO:0007669"/>
    <property type="project" value="InterPro"/>
</dbReference>
<dbReference type="InterPro" id="IPR023404">
    <property type="entry name" value="rSAM_horseshoe"/>
</dbReference>
<feature type="domain" description="B12-binding" evidence="6">
    <location>
        <begin position="34"/>
        <end position="202"/>
    </location>
</feature>
<dbReference type="EMBL" id="DTGR01000187">
    <property type="protein sequence ID" value="HHS30419.1"/>
    <property type="molecule type" value="Genomic_DNA"/>
</dbReference>
<reference evidence="8" key="1">
    <citation type="journal article" date="2020" name="mSystems">
        <title>Genome- and Community-Level Interaction Insights into Carbon Utilization and Element Cycling Functions of Hydrothermarchaeota in Hydrothermal Sediment.</title>
        <authorList>
            <person name="Zhou Z."/>
            <person name="Liu Y."/>
            <person name="Xu W."/>
            <person name="Pan J."/>
            <person name="Luo Z.H."/>
            <person name="Li M."/>
        </authorList>
    </citation>
    <scope>NUCLEOTIDE SEQUENCE [LARGE SCALE GENOMIC DNA]</scope>
    <source>
        <strain evidence="8">SpSt-767</strain>
    </source>
</reference>
<keyword evidence="2" id="KW-0949">S-adenosyl-L-methionine</keyword>
<dbReference type="GO" id="GO:0005829">
    <property type="term" value="C:cytosol"/>
    <property type="evidence" value="ECO:0007669"/>
    <property type="project" value="TreeGrafter"/>
</dbReference>
<evidence type="ECO:0000259" key="7">
    <source>
        <dbReference type="PROSITE" id="PS51918"/>
    </source>
</evidence>
<evidence type="ECO:0000313" key="8">
    <source>
        <dbReference type="EMBL" id="HHS30419.1"/>
    </source>
</evidence>
<dbReference type="SUPFAM" id="SSF102114">
    <property type="entry name" value="Radical SAM enzymes"/>
    <property type="match status" value="1"/>
</dbReference>
<evidence type="ECO:0000256" key="1">
    <source>
        <dbReference type="ARBA" id="ARBA00001966"/>
    </source>
</evidence>
<dbReference type="GO" id="GO:0046872">
    <property type="term" value="F:metal ion binding"/>
    <property type="evidence" value="ECO:0007669"/>
    <property type="project" value="UniProtKB-KW"/>
</dbReference>
<accession>A0A7V6DQN4</accession>
<name>A0A7V6DQN4_9BACT</name>
<keyword evidence="5" id="KW-0411">Iron-sulfur</keyword>
<dbReference type="PANTHER" id="PTHR43409">
    <property type="entry name" value="ANAEROBIC MAGNESIUM-PROTOPORPHYRIN IX MONOMETHYL ESTER CYCLASE-RELATED"/>
    <property type="match status" value="1"/>
</dbReference>
<dbReference type="SMART" id="SM00729">
    <property type="entry name" value="Elp3"/>
    <property type="match status" value="1"/>
</dbReference>
<dbReference type="PROSITE" id="PS51332">
    <property type="entry name" value="B12_BINDING"/>
    <property type="match status" value="1"/>
</dbReference>
<keyword evidence="3" id="KW-0479">Metal-binding</keyword>
<dbReference type="CDD" id="cd01335">
    <property type="entry name" value="Radical_SAM"/>
    <property type="match status" value="1"/>
</dbReference>
<dbReference type="Pfam" id="PF02310">
    <property type="entry name" value="B12-binding"/>
    <property type="match status" value="1"/>
</dbReference>
<sequence>MTALPGFGGCCWPGPAKPHCRPDMSHPLLLLINPWIYDVAAYDFFARPLGLLYLAGLLESRGVSVRLIDCLAAPHARSGPFGTGRYPKQVLPPPPALAGFPRRYGRYGISEAAFRRKLAETPRPAAILVTSLMTYWYPGVSAAIRLAREHFPGTPVLLGGVYATLCPGHARQHSGADLVITGPGEEAVLQHLASLLNLSLPPLDRGDPEAFPYPALHLADGLSFIPLLTSRGCPFSCDYCASCFLTPRYRRRAPLAVAEELLSWQKRLNLTEVAFYDDALLVNADHHLLPVLEELTRRNARFRFHTPNALHARFINRKVAIWLQRANFATLRLGVETAAPGAKRLDEKLEAEELEAALRYLREAGFSQKDIGVYLLIGLPGQGDEEVAASIHRVRELGSTPVLALYSPLPGTRLWPEALAASPYDLENEPLYHNNSLFPCWATFSWERYTRLKRLAQGG</sequence>
<evidence type="ECO:0000256" key="5">
    <source>
        <dbReference type="ARBA" id="ARBA00023014"/>
    </source>
</evidence>
<gene>
    <name evidence="8" type="ORF">ENV52_12050</name>
</gene>
<evidence type="ECO:0000256" key="4">
    <source>
        <dbReference type="ARBA" id="ARBA00023004"/>
    </source>
</evidence>
<dbReference type="PANTHER" id="PTHR43409:SF15">
    <property type="entry name" value="PUTATIVE-RELATED"/>
    <property type="match status" value="1"/>
</dbReference>
<dbReference type="InterPro" id="IPR007197">
    <property type="entry name" value="rSAM"/>
</dbReference>
<dbReference type="AlphaFoldDB" id="A0A7V6DQN4"/>
<dbReference type="Gene3D" id="3.80.30.20">
    <property type="entry name" value="tm_1862 like domain"/>
    <property type="match status" value="1"/>
</dbReference>
<dbReference type="PROSITE" id="PS51918">
    <property type="entry name" value="RADICAL_SAM"/>
    <property type="match status" value="1"/>
</dbReference>
<dbReference type="SFLD" id="SFLDG01082">
    <property type="entry name" value="B12-binding_domain_containing"/>
    <property type="match status" value="1"/>
</dbReference>
<dbReference type="InterPro" id="IPR006638">
    <property type="entry name" value="Elp3/MiaA/NifB-like_rSAM"/>
</dbReference>
<dbReference type="GO" id="GO:0051536">
    <property type="term" value="F:iron-sulfur cluster binding"/>
    <property type="evidence" value="ECO:0007669"/>
    <property type="project" value="UniProtKB-KW"/>
</dbReference>
<dbReference type="InterPro" id="IPR058240">
    <property type="entry name" value="rSAM_sf"/>
</dbReference>